<dbReference type="SUPFAM" id="SSF56672">
    <property type="entry name" value="DNA/RNA polymerases"/>
    <property type="match status" value="1"/>
</dbReference>
<keyword evidence="1" id="KW-0472">Membrane</keyword>
<dbReference type="InterPro" id="IPR000477">
    <property type="entry name" value="RT_dom"/>
</dbReference>
<name>A0AAN8UDW4_SOLBU</name>
<sequence length="375" mass="43605">MENVWWKLKKLKDMNTYMASYQQHLSLAREKLDIVQGKMQGQLLRQELFEQEKKLLHDIEKLSKVEEQVIRHKARALWVKSGEGNSKYFQAQWKMRRSQNTTTSIYTESNIKLTDPLAIENEFISIFSGLMGEYVDELPCVDTLVVRAGECIIVQQQKELTREVTEKALGVDGFLIEFFTENWEIMKDEIVYVVKQFFHTGVLFPAINTSDITLIPKIPSPTKVKDFRPIACCTTLYKIISKILTRRLKKVIGGLVGCSQSAFVEGRSIIDNVLFSHEILIYYSRKWISPRCVLKVDLRKAYDTLEWSFLKKLLIDMRFPAKFIQWIITCVSTVSYSLVLNGGLTTPFKAKRGIRQGDPMSPYLLFWLWSIWEES</sequence>
<keyword evidence="4" id="KW-1185">Reference proteome</keyword>
<dbReference type="PROSITE" id="PS50878">
    <property type="entry name" value="RT_POL"/>
    <property type="match status" value="1"/>
</dbReference>
<dbReference type="PANTHER" id="PTHR46890">
    <property type="entry name" value="NON-LTR RETROLELEMENT REVERSE TRANSCRIPTASE-LIKE PROTEIN-RELATED"/>
    <property type="match status" value="1"/>
</dbReference>
<keyword evidence="1" id="KW-0812">Transmembrane</keyword>
<accession>A0AAN8UDW4</accession>
<gene>
    <name evidence="3" type="ORF">RDI58_001190</name>
</gene>
<evidence type="ECO:0000313" key="4">
    <source>
        <dbReference type="Proteomes" id="UP001371456"/>
    </source>
</evidence>
<reference evidence="3 4" key="1">
    <citation type="submission" date="2024-02" db="EMBL/GenBank/DDBJ databases">
        <title>de novo genome assembly of Solanum bulbocastanum strain 11H21.</title>
        <authorList>
            <person name="Hosaka A.J."/>
        </authorList>
    </citation>
    <scope>NUCLEOTIDE SEQUENCE [LARGE SCALE GENOMIC DNA]</scope>
    <source>
        <tissue evidence="3">Young leaves</tissue>
    </source>
</reference>
<keyword evidence="1" id="KW-1133">Transmembrane helix</keyword>
<dbReference type="InterPro" id="IPR052343">
    <property type="entry name" value="Retrotransposon-Effector_Assoc"/>
</dbReference>
<dbReference type="CDD" id="cd01650">
    <property type="entry name" value="RT_nLTR_like"/>
    <property type="match status" value="1"/>
</dbReference>
<evidence type="ECO:0000256" key="1">
    <source>
        <dbReference type="SAM" id="Phobius"/>
    </source>
</evidence>
<organism evidence="3 4">
    <name type="scientific">Solanum bulbocastanum</name>
    <name type="common">Wild potato</name>
    <dbReference type="NCBI Taxonomy" id="147425"/>
    <lineage>
        <taxon>Eukaryota</taxon>
        <taxon>Viridiplantae</taxon>
        <taxon>Streptophyta</taxon>
        <taxon>Embryophyta</taxon>
        <taxon>Tracheophyta</taxon>
        <taxon>Spermatophyta</taxon>
        <taxon>Magnoliopsida</taxon>
        <taxon>eudicotyledons</taxon>
        <taxon>Gunneridae</taxon>
        <taxon>Pentapetalae</taxon>
        <taxon>asterids</taxon>
        <taxon>lamiids</taxon>
        <taxon>Solanales</taxon>
        <taxon>Solanaceae</taxon>
        <taxon>Solanoideae</taxon>
        <taxon>Solaneae</taxon>
        <taxon>Solanum</taxon>
    </lineage>
</organism>
<dbReference type="Proteomes" id="UP001371456">
    <property type="component" value="Unassembled WGS sequence"/>
</dbReference>
<dbReference type="Pfam" id="PF00078">
    <property type="entry name" value="RVT_1"/>
    <property type="match status" value="1"/>
</dbReference>
<feature type="domain" description="Reverse transcriptase" evidence="2">
    <location>
        <begin position="196"/>
        <end position="375"/>
    </location>
</feature>
<protein>
    <recommendedName>
        <fullName evidence="2">Reverse transcriptase domain-containing protein</fullName>
    </recommendedName>
</protein>
<dbReference type="InterPro" id="IPR043502">
    <property type="entry name" value="DNA/RNA_pol_sf"/>
</dbReference>
<evidence type="ECO:0000313" key="3">
    <source>
        <dbReference type="EMBL" id="KAK6803406.1"/>
    </source>
</evidence>
<evidence type="ECO:0000259" key="2">
    <source>
        <dbReference type="PROSITE" id="PS50878"/>
    </source>
</evidence>
<dbReference type="PANTHER" id="PTHR46890:SF48">
    <property type="entry name" value="RNA-DIRECTED DNA POLYMERASE"/>
    <property type="match status" value="1"/>
</dbReference>
<comment type="caution">
    <text evidence="3">The sequence shown here is derived from an EMBL/GenBank/DDBJ whole genome shotgun (WGS) entry which is preliminary data.</text>
</comment>
<feature type="transmembrane region" description="Helical" evidence="1">
    <location>
        <begin position="323"/>
        <end position="344"/>
    </location>
</feature>
<dbReference type="EMBL" id="JBANQN010000001">
    <property type="protein sequence ID" value="KAK6803406.1"/>
    <property type="molecule type" value="Genomic_DNA"/>
</dbReference>
<dbReference type="AlphaFoldDB" id="A0AAN8UDW4"/>
<proteinExistence type="predicted"/>